<reference evidence="3" key="1">
    <citation type="journal article" date="2015" name="Genome Announc.">
        <title>High-Quality Draft Genome Sequence of Desulfovibrio carbinoliphilus FW-101-2B, an Organic Acid-Oxidizing Sulfate-Reducing Bacterium Isolated from Uranium(VI)-Contaminated Groundwater.</title>
        <authorList>
            <person name="Ramsay B.D."/>
            <person name="Hwang C."/>
            <person name="Woo H.L."/>
            <person name="Carroll S.L."/>
            <person name="Lucas S."/>
            <person name="Han J."/>
            <person name="Lapidus A.L."/>
            <person name="Cheng J.F."/>
            <person name="Goodwin L.A."/>
            <person name="Pitluck S."/>
            <person name="Peters L."/>
            <person name="Chertkov O."/>
            <person name="Held B."/>
            <person name="Detter J.C."/>
            <person name="Han C.S."/>
            <person name="Tapia R."/>
            <person name="Land M.L."/>
            <person name="Hauser L.J."/>
            <person name="Kyrpides N.C."/>
            <person name="Ivanova N.N."/>
            <person name="Mikhailova N."/>
            <person name="Pagani I."/>
            <person name="Woyke T."/>
            <person name="Arkin A.P."/>
            <person name="Dehal P."/>
            <person name="Chivian D."/>
            <person name="Criddle C.S."/>
            <person name="Wu W."/>
            <person name="Chakraborty R."/>
            <person name="Hazen T.C."/>
            <person name="Fields M.W."/>
        </authorList>
    </citation>
    <scope>NUCLEOTIDE SEQUENCE [LARGE SCALE GENOMIC DNA]</scope>
    <source>
        <strain evidence="3">FW-101-2B</strain>
    </source>
</reference>
<evidence type="ECO:0000313" key="2">
    <source>
        <dbReference type="EMBL" id="EHJ49312.1"/>
    </source>
</evidence>
<dbReference type="Proteomes" id="UP000004662">
    <property type="component" value="Chromosome"/>
</dbReference>
<gene>
    <name evidence="2" type="ORF">DFW101_3313</name>
</gene>
<organism evidence="2 3">
    <name type="scientific">Solidesulfovibrio carbinoliphilus subsp. oakridgensis</name>
    <dbReference type="NCBI Taxonomy" id="694327"/>
    <lineage>
        <taxon>Bacteria</taxon>
        <taxon>Pseudomonadati</taxon>
        <taxon>Thermodesulfobacteriota</taxon>
        <taxon>Desulfovibrionia</taxon>
        <taxon>Desulfovibrionales</taxon>
        <taxon>Desulfovibrionaceae</taxon>
        <taxon>Solidesulfovibrio</taxon>
    </lineage>
</organism>
<dbReference type="AlphaFoldDB" id="G7QAT1"/>
<evidence type="ECO:0000256" key="1">
    <source>
        <dbReference type="SAM" id="MobiDB-lite"/>
    </source>
</evidence>
<name>G7QAT1_9BACT</name>
<dbReference type="HOGENOM" id="CLU_3308589_0_0_7"/>
<protein>
    <submittedName>
        <fullName evidence="2">Uncharacterized protein</fullName>
    </submittedName>
</protein>
<feature type="compositionally biased region" description="Low complexity" evidence="1">
    <location>
        <begin position="20"/>
        <end position="32"/>
    </location>
</feature>
<sequence>MSHDAIDPTCVVPQVRPKAARAAGQAEAVPAAPGRLSRG</sequence>
<accession>G7QAT1</accession>
<keyword evidence="3" id="KW-1185">Reference proteome</keyword>
<proteinExistence type="predicted"/>
<feature type="region of interest" description="Disordered" evidence="1">
    <location>
        <begin position="18"/>
        <end position="39"/>
    </location>
</feature>
<dbReference type="EMBL" id="CM001368">
    <property type="protein sequence ID" value="EHJ49312.1"/>
    <property type="molecule type" value="Genomic_DNA"/>
</dbReference>
<evidence type="ECO:0000313" key="3">
    <source>
        <dbReference type="Proteomes" id="UP000004662"/>
    </source>
</evidence>